<dbReference type="NCBIfam" id="NF033547">
    <property type="entry name" value="transpos_IS1595"/>
    <property type="match status" value="1"/>
</dbReference>
<evidence type="ECO:0000259" key="2">
    <source>
        <dbReference type="SMART" id="SM01126"/>
    </source>
</evidence>
<sequence length="309" mass="35183">MIHLQSLLDDSKCYAEVRELRWPEGVRCAHCASPEVTRQGHDTAHPSRQRYRCATCLRYFDDLSGTIFAGHHQPLKVWLLCLYLMGLNLSNEQIGDELGLNKDDVHRMISQLRAGIVAAQPEPTLSGEVECDEVYIVAGHKGHPEAVRRKNRPGRRRRLKGARGRGTLEKEKPPILGMLQRGGEVRIGMLENVQQPTIKPLILATIAPNATVYTDEYDIYARLPEWGYQHKTVCHSRGEYARDEDGDGFHEVHVNTMEGFWSLLRSWLRPHRGISQEKLPLYLGFFQFVHNVRIRGKGLLKPLLTALLA</sequence>
<dbReference type="RefSeq" id="WP_034922789.1">
    <property type="nucleotide sequence ID" value="NZ_JDSS02000015.1"/>
</dbReference>
<dbReference type="STRING" id="1457154.CAPSK01_000883"/>
<comment type="caution">
    <text evidence="3">The sequence shown here is derived from an EMBL/GenBank/DDBJ whole genome shotgun (WGS) entry which is preliminary data.</text>
</comment>
<name>A0A084Y3W5_9PROT</name>
<dbReference type="Pfam" id="PF12762">
    <property type="entry name" value="DDE_Tnp_IS1595"/>
    <property type="match status" value="1"/>
</dbReference>
<reference evidence="3 4" key="1">
    <citation type="submission" date="2014-07" db="EMBL/GenBank/DDBJ databases">
        <title>Expanding our view of genomic diversity in Candidatus Accumulibacter clades.</title>
        <authorList>
            <person name="Skennerton C.T."/>
            <person name="Barr J.J."/>
            <person name="Slater F.R."/>
            <person name="Bond P.L."/>
            <person name="Tyson G.W."/>
        </authorList>
    </citation>
    <scope>NUCLEOTIDE SEQUENCE [LARGE SCALE GENOMIC DNA]</scope>
    <source>
        <strain evidence="4">SK-01</strain>
    </source>
</reference>
<feature type="compositionally biased region" description="Basic residues" evidence="1">
    <location>
        <begin position="149"/>
        <end position="163"/>
    </location>
</feature>
<feature type="region of interest" description="Disordered" evidence="1">
    <location>
        <begin position="144"/>
        <end position="167"/>
    </location>
</feature>
<organism evidence="3 4">
    <name type="scientific">Candidatus Accumulibacter vicinus</name>
    <dbReference type="NCBI Taxonomy" id="2954382"/>
    <lineage>
        <taxon>Bacteria</taxon>
        <taxon>Pseudomonadati</taxon>
        <taxon>Pseudomonadota</taxon>
        <taxon>Betaproteobacteria</taxon>
        <taxon>Candidatus Accumulibacter</taxon>
    </lineage>
</organism>
<dbReference type="Proteomes" id="UP000019812">
    <property type="component" value="Unassembled WGS sequence"/>
</dbReference>
<dbReference type="SMART" id="SM01126">
    <property type="entry name" value="DDE_Tnp_IS1595"/>
    <property type="match status" value="1"/>
</dbReference>
<dbReference type="InterPro" id="IPR024442">
    <property type="entry name" value="Transposase_Zn_ribbon"/>
</dbReference>
<dbReference type="EMBL" id="JDSS02000015">
    <property type="protein sequence ID" value="KFB69409.1"/>
    <property type="molecule type" value="Genomic_DNA"/>
</dbReference>
<dbReference type="InterPro" id="IPR051354">
    <property type="entry name" value="Transposase_27_IS1"/>
</dbReference>
<dbReference type="PANTHER" id="PTHR33293">
    <property type="entry name" value="INSERTION ELEMENT IS1 1 PROTEIN INSB-RELATED"/>
    <property type="match status" value="1"/>
</dbReference>
<proteinExistence type="predicted"/>
<dbReference type="PANTHER" id="PTHR33293:SF1">
    <property type="entry name" value="INSERTION ELEMENT IS1 1 PROTEIN INSB-RELATED"/>
    <property type="match status" value="1"/>
</dbReference>
<evidence type="ECO:0000256" key="1">
    <source>
        <dbReference type="SAM" id="MobiDB-lite"/>
    </source>
</evidence>
<protein>
    <submittedName>
        <fullName evidence="3">Transposase</fullName>
    </submittedName>
</protein>
<dbReference type="AlphaFoldDB" id="A0A084Y3W5"/>
<dbReference type="Pfam" id="PF12760">
    <property type="entry name" value="Zn_ribbon_IS1595"/>
    <property type="match status" value="1"/>
</dbReference>
<evidence type="ECO:0000313" key="3">
    <source>
        <dbReference type="EMBL" id="KFB69409.1"/>
    </source>
</evidence>
<gene>
    <name evidence="3" type="ORF">CAPSK01_000883</name>
</gene>
<dbReference type="InterPro" id="IPR024445">
    <property type="entry name" value="Tnp_ISXO2-like"/>
</dbReference>
<feature type="domain" description="ISXO2-like transposase" evidence="2">
    <location>
        <begin position="124"/>
        <end position="291"/>
    </location>
</feature>
<accession>A0A084Y3W5</accession>
<evidence type="ECO:0000313" key="4">
    <source>
        <dbReference type="Proteomes" id="UP000019812"/>
    </source>
</evidence>